<reference evidence="1" key="2">
    <citation type="journal article" date="2015" name="Genome Announc.">
        <title>Draft Genome Sequence of Salmonella enterica subsp. enterica Serovar Give, Isolated from an Imported Chili Powder Product.</title>
        <authorList>
            <person name="Wang H."/>
            <person name="Chen Y."/>
            <person name="Ayers S."/>
            <person name="Melka D."/>
            <person name="Laasri A."/>
            <person name="Payne J.S."/>
            <person name="Zheng J."/>
            <person name="Son I."/>
            <person name="Timme R."/>
            <person name="Kastanis G."/>
            <person name="Hammack T.S."/>
            <person name="Strain E."/>
            <person name="Allard M.W."/>
            <person name="Evans P.S."/>
            <person name="Brown E.W."/>
        </authorList>
    </citation>
    <scope>NUCLEOTIDE SEQUENCE</scope>
    <source>
        <plasmid evidence="1">pCFSAN012622</plasmid>
    </source>
</reference>
<dbReference type="GO" id="GO:0006457">
    <property type="term" value="P:protein folding"/>
    <property type="evidence" value="ECO:0007669"/>
    <property type="project" value="InterPro"/>
</dbReference>
<dbReference type="Gene3D" id="1.10.287.460">
    <property type="entry name" value="Peptidyl-prolyl cis-trans isomerase, FKBP-type, N-terminal domain"/>
    <property type="match status" value="1"/>
</dbReference>
<geneLocation type="plasmid" evidence="1">
    <name>pCFSAN012622</name>
</geneLocation>
<dbReference type="RefSeq" id="WP_049828549.1">
    <property type="nucleotide sequence ID" value="NZ_CP075038.1"/>
</dbReference>
<gene>
    <name evidence="1" type="ORF">GJ28_22620</name>
</gene>
<evidence type="ECO:0000313" key="1">
    <source>
        <dbReference type="EMBL" id="QVY01275.1"/>
    </source>
</evidence>
<name>A0A8E7KD00_SALET</name>
<accession>A0A8E7KD00</accession>
<sequence>MKRHRILRTSVSVAGTVLKRCLACIETELRQLKKENRHLREQLKQPPMLDTEQPGTYEKQQTYVAGVMMGRDILSLQTANALSDIKTDNRILLAGIQGALSHQELLNENILLTALSQTEQSIRKEPILRL</sequence>
<dbReference type="InterPro" id="IPR036944">
    <property type="entry name" value="PPIase_FKBP_N_sf"/>
</dbReference>
<reference evidence="1" key="1">
    <citation type="submission" date="2014-06" db="EMBL/GenBank/DDBJ databases">
        <authorList>
            <person name="Strain E.A."/>
            <person name="Allard M.W."/>
            <person name="Payne J.S."/>
            <person name="Evans P.S."/>
            <person name="Timme R."/>
        </authorList>
    </citation>
    <scope>NUCLEOTIDE SEQUENCE</scope>
    <source>
        <plasmid evidence="1">pCFSAN012622</plasmid>
    </source>
</reference>
<dbReference type="EMBL" id="CP075038">
    <property type="protein sequence ID" value="QVY01275.1"/>
    <property type="molecule type" value="Genomic_DNA"/>
</dbReference>
<reference evidence="1" key="3">
    <citation type="submission" date="2021-05" db="EMBL/GenBank/DDBJ databases">
        <title>Whole genome PacBio Sequel sequence of Salmonella enterica subsp. enterica.</title>
        <authorList>
            <person name="Hoffmann M."/>
            <person name="Balkey M."/>
            <person name="Luo Y."/>
        </authorList>
    </citation>
    <scope>NUCLEOTIDE SEQUENCE</scope>
    <source>
        <plasmid evidence="1">pCFSAN012622</plasmid>
    </source>
</reference>
<organism evidence="1">
    <name type="scientific">Salmonella enterica subsp. enterica serovar Give</name>
    <dbReference type="NCBI Taxonomy" id="46626"/>
    <lineage>
        <taxon>Bacteria</taxon>
        <taxon>Pseudomonadati</taxon>
        <taxon>Pseudomonadota</taxon>
        <taxon>Gammaproteobacteria</taxon>
        <taxon>Enterobacterales</taxon>
        <taxon>Enterobacteriaceae</taxon>
        <taxon>Salmonella</taxon>
    </lineage>
</organism>
<dbReference type="AlphaFoldDB" id="A0A8E7KD00"/>
<proteinExistence type="predicted"/>
<keyword evidence="1" id="KW-0614">Plasmid</keyword>
<protein>
    <submittedName>
        <fullName evidence="1">Uncharacterized protein</fullName>
    </submittedName>
</protein>